<name>A0A0F9F5C4_9ZZZZ</name>
<evidence type="ECO:0000313" key="1">
    <source>
        <dbReference type="EMBL" id="KKL46247.1"/>
    </source>
</evidence>
<protein>
    <submittedName>
        <fullName evidence="1">Uncharacterized protein</fullName>
    </submittedName>
</protein>
<comment type="caution">
    <text evidence="1">The sequence shown here is derived from an EMBL/GenBank/DDBJ whole genome shotgun (WGS) entry which is preliminary data.</text>
</comment>
<gene>
    <name evidence="1" type="ORF">LCGC14_2347480</name>
</gene>
<reference evidence="1" key="1">
    <citation type="journal article" date="2015" name="Nature">
        <title>Complex archaea that bridge the gap between prokaryotes and eukaryotes.</title>
        <authorList>
            <person name="Spang A."/>
            <person name="Saw J.H."/>
            <person name="Jorgensen S.L."/>
            <person name="Zaremba-Niedzwiedzka K."/>
            <person name="Martijn J."/>
            <person name="Lind A.E."/>
            <person name="van Eijk R."/>
            <person name="Schleper C."/>
            <person name="Guy L."/>
            <person name="Ettema T.J."/>
        </authorList>
    </citation>
    <scope>NUCLEOTIDE SEQUENCE</scope>
</reference>
<dbReference type="AlphaFoldDB" id="A0A0F9F5C4"/>
<accession>A0A0F9F5C4</accession>
<proteinExistence type="predicted"/>
<organism evidence="1">
    <name type="scientific">marine sediment metagenome</name>
    <dbReference type="NCBI Taxonomy" id="412755"/>
    <lineage>
        <taxon>unclassified sequences</taxon>
        <taxon>metagenomes</taxon>
        <taxon>ecological metagenomes</taxon>
    </lineage>
</organism>
<dbReference type="EMBL" id="LAZR01034104">
    <property type="protein sequence ID" value="KKL46247.1"/>
    <property type="molecule type" value="Genomic_DNA"/>
</dbReference>
<feature type="non-terminal residue" evidence="1">
    <location>
        <position position="1"/>
    </location>
</feature>
<sequence>PPGSAQIAVPTPDGADFKPFERYDVSEDAGHEFERVEIATRLRFNLINLKAGTSTKYGYVSGDKIAHRQFFPKAISLDNAQPWRPNQTTGFTFDHRFREVA</sequence>